<comment type="caution">
    <text evidence="4">The sequence shown here is derived from an EMBL/GenBank/DDBJ whole genome shotgun (WGS) entry which is preliminary data.</text>
</comment>
<dbReference type="InterPro" id="IPR016024">
    <property type="entry name" value="ARM-type_fold"/>
</dbReference>
<dbReference type="PANTHER" id="PTHR12354">
    <property type="entry name" value="INTERFERON-RELATED DEVELOPMENTAL REGULATOR"/>
    <property type="match status" value="1"/>
</dbReference>
<dbReference type="Pfam" id="PF05004">
    <property type="entry name" value="IFRD"/>
    <property type="match status" value="1"/>
</dbReference>
<evidence type="ECO:0000259" key="3">
    <source>
        <dbReference type="Pfam" id="PF05004"/>
    </source>
</evidence>
<reference evidence="4 5" key="1">
    <citation type="journal article" date="2021" name="Nat. Commun.">
        <title>Genetic determinants of endophytism in the Arabidopsis root mycobiome.</title>
        <authorList>
            <person name="Mesny F."/>
            <person name="Miyauchi S."/>
            <person name="Thiergart T."/>
            <person name="Pickel B."/>
            <person name="Atanasova L."/>
            <person name="Karlsson M."/>
            <person name="Huettel B."/>
            <person name="Barry K.W."/>
            <person name="Haridas S."/>
            <person name="Chen C."/>
            <person name="Bauer D."/>
            <person name="Andreopoulos W."/>
            <person name="Pangilinan J."/>
            <person name="LaButti K."/>
            <person name="Riley R."/>
            <person name="Lipzen A."/>
            <person name="Clum A."/>
            <person name="Drula E."/>
            <person name="Henrissat B."/>
            <person name="Kohler A."/>
            <person name="Grigoriev I.V."/>
            <person name="Martin F.M."/>
            <person name="Hacquard S."/>
        </authorList>
    </citation>
    <scope>NUCLEOTIDE SEQUENCE [LARGE SCALE GENOMIC DNA]</scope>
    <source>
        <strain evidence="4 5">MPI-CAGE-CH-0241</strain>
    </source>
</reference>
<dbReference type="SUPFAM" id="SSF48371">
    <property type="entry name" value="ARM repeat"/>
    <property type="match status" value="1"/>
</dbReference>
<keyword evidence="5" id="KW-1185">Reference proteome</keyword>
<accession>A0A9P8WGY2</accession>
<organism evidence="4 5">
    <name type="scientific">Thelonectria olida</name>
    <dbReference type="NCBI Taxonomy" id="1576542"/>
    <lineage>
        <taxon>Eukaryota</taxon>
        <taxon>Fungi</taxon>
        <taxon>Dikarya</taxon>
        <taxon>Ascomycota</taxon>
        <taxon>Pezizomycotina</taxon>
        <taxon>Sordariomycetes</taxon>
        <taxon>Hypocreomycetidae</taxon>
        <taxon>Hypocreales</taxon>
        <taxon>Nectriaceae</taxon>
        <taxon>Thelonectria</taxon>
    </lineage>
</organism>
<feature type="domain" description="Interferon-related developmental regulator N-terminal" evidence="3">
    <location>
        <begin position="91"/>
        <end position="361"/>
    </location>
</feature>
<sequence>MSDLRVKATIKGASSGNGKTVSKKAIKSGRASTAGNTPHGNTPRNSPFASLLTSPAHSAAPSRQASDWSDNDFDYDAMSASTGSNEFLEVEDETDHFDPQLFISALQDRKHHNTESREGLLEGYIRNLRCSYKPTTHEWLDDLGTELTEIFLRLANRGMTARERLLSLQAFTLTLATTEEADVYEQGHTALKQMIRDEDDEECEVFGLYSLAFGVLYGGGSEEGAQELLDYLAEIISSDGDKIESHNNALVLTGALQSWLFVASHVEDLSDAADLALDAFVDHLDSDDTDVQIHAAYCIALIFEASRNHEADVGEPFSLSYDPQRLVGRMHDLIRQTKRSVSKKNRKTSREAFTSVITSLERSVGPGYSTAGFAPDAKNGLSVKDANDDGYVELGYRLKLRLGNQVARIETWTLFSRVNMIKLLFGSHLQRHMFVNPVVSECLSDADFTEYTAPPKSGPKALKRPVPKGGKR</sequence>
<dbReference type="EMBL" id="JAGPYM010000001">
    <property type="protein sequence ID" value="KAH6899715.1"/>
    <property type="molecule type" value="Genomic_DNA"/>
</dbReference>
<feature type="region of interest" description="Disordered" evidence="2">
    <location>
        <begin position="453"/>
        <end position="472"/>
    </location>
</feature>
<evidence type="ECO:0000256" key="1">
    <source>
        <dbReference type="ARBA" id="ARBA00008828"/>
    </source>
</evidence>
<dbReference type="OrthoDB" id="18978at2759"/>
<dbReference type="Proteomes" id="UP000777438">
    <property type="component" value="Unassembled WGS sequence"/>
</dbReference>
<protein>
    <submittedName>
        <fullName evidence="4">Interferon-related developmental regulator-domain-containing protein</fullName>
    </submittedName>
</protein>
<feature type="region of interest" description="Disordered" evidence="2">
    <location>
        <begin position="1"/>
        <end position="71"/>
    </location>
</feature>
<evidence type="ECO:0000313" key="5">
    <source>
        <dbReference type="Proteomes" id="UP000777438"/>
    </source>
</evidence>
<dbReference type="InterPro" id="IPR007701">
    <property type="entry name" value="Interferon-rel_develop_reg_N"/>
</dbReference>
<gene>
    <name evidence="4" type="ORF">B0T10DRAFT_3252</name>
</gene>
<name>A0A9P8WGY2_9HYPO</name>
<evidence type="ECO:0000313" key="4">
    <source>
        <dbReference type="EMBL" id="KAH6899715.1"/>
    </source>
</evidence>
<evidence type="ECO:0000256" key="2">
    <source>
        <dbReference type="SAM" id="MobiDB-lite"/>
    </source>
</evidence>
<feature type="compositionally biased region" description="Polar residues" evidence="2">
    <location>
        <begin position="30"/>
        <end position="68"/>
    </location>
</feature>
<feature type="compositionally biased region" description="Basic residues" evidence="2">
    <location>
        <begin position="461"/>
        <end position="472"/>
    </location>
</feature>
<dbReference type="InterPro" id="IPR039777">
    <property type="entry name" value="IFRD"/>
</dbReference>
<proteinExistence type="inferred from homology"/>
<dbReference type="AlphaFoldDB" id="A0A9P8WGY2"/>
<dbReference type="PANTHER" id="PTHR12354:SF1">
    <property type="entry name" value="INTERFERON-RELATED DEVELOPMENTAL REGULATOR 1"/>
    <property type="match status" value="1"/>
</dbReference>
<comment type="similarity">
    <text evidence="1">Belongs to the IFRD family.</text>
</comment>